<organism evidence="3 4">
    <name type="scientific">Flavobacterium aureirubrum</name>
    <dbReference type="NCBI Taxonomy" id="3133147"/>
    <lineage>
        <taxon>Bacteria</taxon>
        <taxon>Pseudomonadati</taxon>
        <taxon>Bacteroidota</taxon>
        <taxon>Flavobacteriia</taxon>
        <taxon>Flavobacteriales</taxon>
        <taxon>Flavobacteriaceae</taxon>
        <taxon>Flavobacterium</taxon>
    </lineage>
</organism>
<protein>
    <recommendedName>
        <fullName evidence="5">TonB-dependent receptor plug domain-containing protein</fullName>
    </recommendedName>
</protein>
<comment type="similarity">
    <text evidence="1">Belongs to the TonB-dependent receptor family.</text>
</comment>
<dbReference type="SUPFAM" id="SSF56935">
    <property type="entry name" value="Porins"/>
    <property type="match status" value="1"/>
</dbReference>
<dbReference type="InterPro" id="IPR037066">
    <property type="entry name" value="Plug_dom_sf"/>
</dbReference>
<dbReference type="InterPro" id="IPR039426">
    <property type="entry name" value="TonB-dep_rcpt-like"/>
</dbReference>
<evidence type="ECO:0008006" key="5">
    <source>
        <dbReference type="Google" id="ProtNLM"/>
    </source>
</evidence>
<dbReference type="PROSITE" id="PS52016">
    <property type="entry name" value="TONB_DEPENDENT_REC_3"/>
    <property type="match status" value="1"/>
</dbReference>
<name>A0ABU9N3Z9_9FLAO</name>
<sequence length="251" mass="29178">MIRANFFILLFFASSLFAQNNTEKLIHLSEIKLCELTLSDLKKKDENLKEVEVIEMDLCSDGFVQDGRFENRKGYVSSFYPNVIFQKDSYGDYISKIRLTKEFKGYLPDETYINLNELTAKIVIEKYSKLDTWSSRGCSEYWSLNDDKIYFYVAIDKSKEPRYPIDKAYYITKKIEGVDIVSNCYNYYKEKQDSPLYVIDGIEVNKAEVEKYNPEDIETVTVLKESAVEKYGEKGKNGVIIIVTKASINKK</sequence>
<feature type="signal peptide" evidence="2">
    <location>
        <begin position="1"/>
        <end position="18"/>
    </location>
</feature>
<gene>
    <name evidence="3" type="ORF">WFZ85_02740</name>
</gene>
<evidence type="ECO:0000256" key="2">
    <source>
        <dbReference type="SAM" id="SignalP"/>
    </source>
</evidence>
<keyword evidence="4" id="KW-1185">Reference proteome</keyword>
<accession>A0ABU9N3Z9</accession>
<comment type="subcellular location">
    <subcellularLocation>
        <location evidence="1">Cell outer membrane</location>
        <topology evidence="1">Multi-pass membrane protein</topology>
    </subcellularLocation>
</comment>
<evidence type="ECO:0000313" key="4">
    <source>
        <dbReference type="Proteomes" id="UP001460072"/>
    </source>
</evidence>
<evidence type="ECO:0000256" key="1">
    <source>
        <dbReference type="PROSITE-ProRule" id="PRU01360"/>
    </source>
</evidence>
<dbReference type="Proteomes" id="UP001460072">
    <property type="component" value="Unassembled WGS sequence"/>
</dbReference>
<comment type="caution">
    <text evidence="3">The sequence shown here is derived from an EMBL/GenBank/DDBJ whole genome shotgun (WGS) entry which is preliminary data.</text>
</comment>
<dbReference type="Gene3D" id="2.170.130.10">
    <property type="entry name" value="TonB-dependent receptor, plug domain"/>
    <property type="match status" value="1"/>
</dbReference>
<keyword evidence="2" id="KW-0732">Signal</keyword>
<keyword evidence="1" id="KW-0998">Cell outer membrane</keyword>
<keyword evidence="1" id="KW-0813">Transport</keyword>
<evidence type="ECO:0000313" key="3">
    <source>
        <dbReference type="EMBL" id="MEM0541522.1"/>
    </source>
</evidence>
<keyword evidence="1" id="KW-0812">Transmembrane</keyword>
<keyword evidence="1" id="KW-0472">Membrane</keyword>
<feature type="chain" id="PRO_5047417708" description="TonB-dependent receptor plug domain-containing protein" evidence="2">
    <location>
        <begin position="19"/>
        <end position="251"/>
    </location>
</feature>
<keyword evidence="1" id="KW-1134">Transmembrane beta strand</keyword>
<proteinExistence type="inferred from homology"/>
<dbReference type="EMBL" id="JBCGDO010000002">
    <property type="protein sequence ID" value="MEM0541522.1"/>
    <property type="molecule type" value="Genomic_DNA"/>
</dbReference>
<dbReference type="RefSeq" id="WP_342694753.1">
    <property type="nucleotide sequence ID" value="NZ_JBCGDO010000002.1"/>
</dbReference>
<reference evidence="3 4" key="1">
    <citation type="submission" date="2024-03" db="EMBL/GenBank/DDBJ databases">
        <title>Two novel species of the genus Flavobacterium exhibiting potentially degradation of complex polysaccharides.</title>
        <authorList>
            <person name="Lian X."/>
        </authorList>
    </citation>
    <scope>NUCLEOTIDE SEQUENCE [LARGE SCALE GENOMIC DNA]</scope>
    <source>
        <strain evidence="4">j3</strain>
    </source>
</reference>